<dbReference type="OrthoDB" id="1524848at2"/>
<accession>A0A2A8CU40</accession>
<dbReference type="AlphaFoldDB" id="A0A2A8CU40"/>
<proteinExistence type="predicted"/>
<dbReference type="Proteomes" id="UP000220102">
    <property type="component" value="Unassembled WGS sequence"/>
</dbReference>
<keyword evidence="2" id="KW-1185">Reference proteome</keyword>
<comment type="caution">
    <text evidence="1">The sequence shown here is derived from an EMBL/GenBank/DDBJ whole genome shotgun (WGS) entry which is preliminary data.</text>
</comment>
<sequence length="159" mass="18369">MGRIVRTGSTPAKRRHQHRRSCAEVLRLLAKRNLAGDFDREARDMVAFLVWNLHGIYRTIDESAQTWDEKGYWRKAEGLRDRWLWARTAARELEEMIRSDRWEDVAPALVPLVPQFQDVTVRSITRNADWWCGAHRALLNQSRPASAPPTEADSSGFVS</sequence>
<organism evidence="1 2">
    <name type="scientific">Longibacter salinarum</name>
    <dbReference type="NCBI Taxonomy" id="1850348"/>
    <lineage>
        <taxon>Bacteria</taxon>
        <taxon>Pseudomonadati</taxon>
        <taxon>Rhodothermota</taxon>
        <taxon>Rhodothermia</taxon>
        <taxon>Rhodothermales</taxon>
        <taxon>Salisaetaceae</taxon>
        <taxon>Longibacter</taxon>
    </lineage>
</organism>
<evidence type="ECO:0000313" key="1">
    <source>
        <dbReference type="EMBL" id="PEN11266.1"/>
    </source>
</evidence>
<protein>
    <submittedName>
        <fullName evidence="1">Uncharacterized protein</fullName>
    </submittedName>
</protein>
<dbReference type="RefSeq" id="WP_098078262.1">
    <property type="nucleotide sequence ID" value="NZ_PDEQ01000010.1"/>
</dbReference>
<name>A0A2A8CU40_9BACT</name>
<reference evidence="1 2" key="1">
    <citation type="submission" date="2017-10" db="EMBL/GenBank/DDBJ databases">
        <title>Draft genome of Longibacter Salinarum.</title>
        <authorList>
            <person name="Goh K.M."/>
            <person name="Shamsir M.S."/>
            <person name="Lim S.W."/>
        </authorList>
    </citation>
    <scope>NUCLEOTIDE SEQUENCE [LARGE SCALE GENOMIC DNA]</scope>
    <source>
        <strain evidence="1 2">KCTC 52045</strain>
    </source>
</reference>
<gene>
    <name evidence="1" type="ORF">CRI94_15865</name>
</gene>
<dbReference type="EMBL" id="PDEQ01000010">
    <property type="protein sequence ID" value="PEN11266.1"/>
    <property type="molecule type" value="Genomic_DNA"/>
</dbReference>
<evidence type="ECO:0000313" key="2">
    <source>
        <dbReference type="Proteomes" id="UP000220102"/>
    </source>
</evidence>